<keyword evidence="2" id="KW-1185">Reference proteome</keyword>
<dbReference type="EMBL" id="FMUR01000008">
    <property type="protein sequence ID" value="SCY13471.1"/>
    <property type="molecule type" value="Genomic_DNA"/>
</dbReference>
<name>A0A1G5DG05_9FIRM</name>
<evidence type="ECO:0000313" key="1">
    <source>
        <dbReference type="EMBL" id="SCY13471.1"/>
    </source>
</evidence>
<dbReference type="RefSeq" id="WP_026668217.1">
    <property type="nucleotide sequence ID" value="NZ_FMUR01000008.1"/>
</dbReference>
<gene>
    <name evidence="1" type="ORF">SAMN02910451_01504</name>
</gene>
<evidence type="ECO:0008006" key="3">
    <source>
        <dbReference type="Google" id="ProtNLM"/>
    </source>
</evidence>
<organism evidence="1 2">
    <name type="scientific">Butyrivibrio hungatei</name>
    <dbReference type="NCBI Taxonomy" id="185008"/>
    <lineage>
        <taxon>Bacteria</taxon>
        <taxon>Bacillati</taxon>
        <taxon>Bacillota</taxon>
        <taxon>Clostridia</taxon>
        <taxon>Lachnospirales</taxon>
        <taxon>Lachnospiraceae</taxon>
        <taxon>Butyrivibrio</taxon>
    </lineage>
</organism>
<evidence type="ECO:0000313" key="2">
    <source>
        <dbReference type="Proteomes" id="UP000183047"/>
    </source>
</evidence>
<accession>A0A1G5DG05</accession>
<proteinExistence type="predicted"/>
<dbReference type="AlphaFoldDB" id="A0A1G5DG05"/>
<reference evidence="2" key="1">
    <citation type="submission" date="2016-10" db="EMBL/GenBank/DDBJ databases">
        <authorList>
            <person name="Varghese N."/>
            <person name="Submissions S."/>
        </authorList>
    </citation>
    <scope>NUCLEOTIDE SEQUENCE [LARGE SCALE GENOMIC DNA]</scope>
    <source>
        <strain evidence="2">XBD2006</strain>
    </source>
</reference>
<sequence>MSRKERILKKRYAIFCEGDTEYNYIDKMRKKQGVELVLKPINMHGGGYSNFLKQIRKEAQTNYLAKFIIVDADRIKTIPGEQENFLKLLEYCVIQNKKGNTPHFLIADNPDFEYVACLHDAEYKGQDTKNYIVNAWKFKDISAFKRNEDVYEFLNTGKKSYMNLLESIKKQEKMISNKYEIKKKIFDIKIKKTDYDKEAVNKRNSNIEEFFEVIDW</sequence>
<dbReference type="Proteomes" id="UP000183047">
    <property type="component" value="Unassembled WGS sequence"/>
</dbReference>
<dbReference type="OrthoDB" id="1366690at2"/>
<protein>
    <recommendedName>
        <fullName evidence="3">RloB-like protein</fullName>
    </recommendedName>
</protein>